<dbReference type="Gene3D" id="2.30.40.10">
    <property type="entry name" value="Urease, subunit C, domain 1"/>
    <property type="match status" value="1"/>
</dbReference>
<dbReference type="AlphaFoldDB" id="A0A7Y8Y116"/>
<dbReference type="CDD" id="cd01317">
    <property type="entry name" value="DHOase_IIa"/>
    <property type="match status" value="1"/>
</dbReference>
<evidence type="ECO:0000313" key="3">
    <source>
        <dbReference type="EMBL" id="NYA69350.1"/>
    </source>
</evidence>
<organism evidence="3 4">
    <name type="scientific">Flavobacterium agri</name>
    <dbReference type="NCBI Taxonomy" id="2743471"/>
    <lineage>
        <taxon>Bacteria</taxon>
        <taxon>Pseudomonadati</taxon>
        <taxon>Bacteroidota</taxon>
        <taxon>Flavobacteriia</taxon>
        <taxon>Flavobacteriales</taxon>
        <taxon>Flavobacteriaceae</taxon>
        <taxon>Flavobacterium</taxon>
    </lineage>
</organism>
<dbReference type="GO" id="GO:0004151">
    <property type="term" value="F:dihydroorotase activity"/>
    <property type="evidence" value="ECO:0007669"/>
    <property type="project" value="InterPro"/>
</dbReference>
<dbReference type="InterPro" id="IPR050138">
    <property type="entry name" value="DHOase/Allantoinase_Hydrolase"/>
</dbReference>
<name>A0A7Y8Y116_9FLAO</name>
<dbReference type="SUPFAM" id="SSF51556">
    <property type="entry name" value="Metallo-dependent hydrolases"/>
    <property type="match status" value="1"/>
</dbReference>
<proteinExistence type="predicted"/>
<accession>A0A7Y8Y116</accession>
<keyword evidence="1" id="KW-0665">Pyrimidine biosynthesis</keyword>
<dbReference type="NCBIfam" id="TIGR00857">
    <property type="entry name" value="pyrC_multi"/>
    <property type="match status" value="1"/>
</dbReference>
<evidence type="ECO:0000313" key="4">
    <source>
        <dbReference type="Proteomes" id="UP000535020"/>
    </source>
</evidence>
<dbReference type="GO" id="GO:0004038">
    <property type="term" value="F:allantoinase activity"/>
    <property type="evidence" value="ECO:0007669"/>
    <property type="project" value="TreeGrafter"/>
</dbReference>
<gene>
    <name evidence="3" type="ORF">HZF10_00345</name>
</gene>
<dbReference type="SUPFAM" id="SSF51338">
    <property type="entry name" value="Composite domain of metallo-dependent hydrolases"/>
    <property type="match status" value="1"/>
</dbReference>
<dbReference type="EMBL" id="JACBJI010000001">
    <property type="protein sequence ID" value="NYA69350.1"/>
    <property type="molecule type" value="Genomic_DNA"/>
</dbReference>
<dbReference type="GO" id="GO:0006221">
    <property type="term" value="P:pyrimidine nucleotide biosynthetic process"/>
    <property type="evidence" value="ECO:0007669"/>
    <property type="project" value="UniProtKB-KW"/>
</dbReference>
<dbReference type="PANTHER" id="PTHR43668">
    <property type="entry name" value="ALLANTOINASE"/>
    <property type="match status" value="1"/>
</dbReference>
<dbReference type="InterPro" id="IPR011059">
    <property type="entry name" value="Metal-dep_hydrolase_composite"/>
</dbReference>
<sequence>MNLIIRQAKIVDAKSKFHNETVDILIEDGTISKIGKSLKNPDKIEELKLDNLCVSEGWFDSSVSFGEPGYEDRETINNGLSVAAKSGFTAVALQPNSNPIIDNQALVNLVKTKASGNAVDLYPIGALTMKSEGNDLAELLDMKNSGAVAFGDYGKNMESANLLKLALQYAQDIDALVIAFAQDSSLKGKGIANEGINATKLGLKGIPNLAEELMVARNLYLLEYAGGKLHIPTVSTPKSIQLIKEAKAKGLNVTCSVSVHHLTLTDDKLNGFDTRVKVSPPLRTESDRKALVKAVKDGIVDMITSDHNPIDIEHKKMEFDLAKDGTIGLETAFGALLNVLPIEIIVDKLTSGKSVFGLESTGISEGSKANLTFFTTEGTSVFTKENILSKSKNSAFLGEKHKGKVYGIFNNGQLIVS</sequence>
<dbReference type="RefSeq" id="WP_176004173.1">
    <property type="nucleotide sequence ID" value="NZ_JABWMI010000001.1"/>
</dbReference>
<comment type="caution">
    <text evidence="3">The sequence shown here is derived from an EMBL/GenBank/DDBJ whole genome shotgun (WGS) entry which is preliminary data.</text>
</comment>
<dbReference type="InterPro" id="IPR032466">
    <property type="entry name" value="Metal_Hydrolase"/>
</dbReference>
<dbReference type="Proteomes" id="UP000535020">
    <property type="component" value="Unassembled WGS sequence"/>
</dbReference>
<feature type="domain" description="Dihydroorotase catalytic" evidence="2">
    <location>
        <begin position="58"/>
        <end position="236"/>
    </location>
</feature>
<dbReference type="GO" id="GO:0006145">
    <property type="term" value="P:purine nucleobase catabolic process"/>
    <property type="evidence" value="ECO:0007669"/>
    <property type="project" value="TreeGrafter"/>
</dbReference>
<dbReference type="PANTHER" id="PTHR43668:SF2">
    <property type="entry name" value="ALLANTOINASE"/>
    <property type="match status" value="1"/>
</dbReference>
<reference evidence="3 4" key="1">
    <citation type="submission" date="2020-07" db="EMBL/GenBank/DDBJ databases">
        <authorList>
            <person name="Sun Q."/>
        </authorList>
    </citation>
    <scope>NUCLEOTIDE SEQUENCE [LARGE SCALE GENOMIC DNA]</scope>
    <source>
        <strain evidence="3 4">MAH-1</strain>
    </source>
</reference>
<dbReference type="Pfam" id="PF12890">
    <property type="entry name" value="DHOase"/>
    <property type="match status" value="1"/>
</dbReference>
<dbReference type="Gene3D" id="3.20.20.140">
    <property type="entry name" value="Metal-dependent hydrolases"/>
    <property type="match status" value="1"/>
</dbReference>
<dbReference type="GO" id="GO:0005737">
    <property type="term" value="C:cytoplasm"/>
    <property type="evidence" value="ECO:0007669"/>
    <property type="project" value="TreeGrafter"/>
</dbReference>
<dbReference type="InterPro" id="IPR004722">
    <property type="entry name" value="DHOase"/>
</dbReference>
<dbReference type="GO" id="GO:0046872">
    <property type="term" value="F:metal ion binding"/>
    <property type="evidence" value="ECO:0007669"/>
    <property type="project" value="InterPro"/>
</dbReference>
<dbReference type="InterPro" id="IPR024403">
    <property type="entry name" value="DHOase_cat"/>
</dbReference>
<keyword evidence="4" id="KW-1185">Reference proteome</keyword>
<evidence type="ECO:0000259" key="2">
    <source>
        <dbReference type="Pfam" id="PF12890"/>
    </source>
</evidence>
<protein>
    <submittedName>
        <fullName evidence="3">Dihydroorotase</fullName>
    </submittedName>
</protein>
<evidence type="ECO:0000256" key="1">
    <source>
        <dbReference type="ARBA" id="ARBA00022975"/>
    </source>
</evidence>